<dbReference type="PANTHER" id="PTHR37984:SF9">
    <property type="entry name" value="INTEGRASE CATALYTIC DOMAIN-CONTAINING PROTEIN"/>
    <property type="match status" value="1"/>
</dbReference>
<evidence type="ECO:0000256" key="6">
    <source>
        <dbReference type="SAM" id="MobiDB-lite"/>
    </source>
</evidence>
<accession>A0A6A4VZN7</accession>
<dbReference type="Proteomes" id="UP000440578">
    <property type="component" value="Unassembled WGS sequence"/>
</dbReference>
<keyword evidence="1" id="KW-0808">Transferase</keyword>
<feature type="region of interest" description="Disordered" evidence="6">
    <location>
        <begin position="1324"/>
        <end position="1359"/>
    </location>
</feature>
<gene>
    <name evidence="9" type="ORF">FJT64_004243</name>
</gene>
<feature type="region of interest" description="Disordered" evidence="6">
    <location>
        <begin position="692"/>
        <end position="727"/>
    </location>
</feature>
<feature type="domain" description="CCHC-type" evidence="7">
    <location>
        <begin position="886"/>
        <end position="903"/>
    </location>
</feature>
<feature type="region of interest" description="Disordered" evidence="6">
    <location>
        <begin position="1190"/>
        <end position="1299"/>
    </location>
</feature>
<keyword evidence="5" id="KW-0863">Zinc-finger</keyword>
<dbReference type="GO" id="GO:0006508">
    <property type="term" value="P:proteolysis"/>
    <property type="evidence" value="ECO:0007669"/>
    <property type="project" value="InterPro"/>
</dbReference>
<dbReference type="PROSITE" id="PS50158">
    <property type="entry name" value="ZF_CCHC"/>
    <property type="match status" value="3"/>
</dbReference>
<dbReference type="OrthoDB" id="9950135at2759"/>
<dbReference type="InterPro" id="IPR001995">
    <property type="entry name" value="Peptidase_A2_cat"/>
</dbReference>
<dbReference type="PROSITE" id="PS50175">
    <property type="entry name" value="ASP_PROT_RETROV"/>
    <property type="match status" value="3"/>
</dbReference>
<feature type="compositionally biased region" description="Basic and acidic residues" evidence="6">
    <location>
        <begin position="1224"/>
        <end position="1239"/>
    </location>
</feature>
<reference evidence="9 10" key="1">
    <citation type="submission" date="2019-07" db="EMBL/GenBank/DDBJ databases">
        <title>Draft genome assembly of a fouling barnacle, Amphibalanus amphitrite (Darwin, 1854): The first reference genome for Thecostraca.</title>
        <authorList>
            <person name="Kim W."/>
        </authorList>
    </citation>
    <scope>NUCLEOTIDE SEQUENCE [LARGE SCALE GENOMIC DNA]</scope>
    <source>
        <strain evidence="9">SNU_AA5</strain>
        <tissue evidence="9">Soma without cirri and trophi</tissue>
    </source>
</reference>
<dbReference type="GO" id="GO:0008270">
    <property type="term" value="F:zinc ion binding"/>
    <property type="evidence" value="ECO:0007669"/>
    <property type="project" value="UniProtKB-KW"/>
</dbReference>
<feature type="domain" description="Peptidase A2" evidence="8">
    <location>
        <begin position="943"/>
        <end position="1021"/>
    </location>
</feature>
<evidence type="ECO:0000256" key="2">
    <source>
        <dbReference type="ARBA" id="ARBA00022695"/>
    </source>
</evidence>
<dbReference type="GO" id="GO:0003964">
    <property type="term" value="F:RNA-directed DNA polymerase activity"/>
    <property type="evidence" value="ECO:0007669"/>
    <property type="project" value="UniProtKB-KW"/>
</dbReference>
<feature type="region of interest" description="Disordered" evidence="6">
    <location>
        <begin position="470"/>
        <end position="502"/>
    </location>
</feature>
<evidence type="ECO:0000313" key="10">
    <source>
        <dbReference type="Proteomes" id="UP000440578"/>
    </source>
</evidence>
<feature type="region of interest" description="Disordered" evidence="6">
    <location>
        <begin position="1100"/>
        <end position="1134"/>
    </location>
</feature>
<dbReference type="InterPro" id="IPR001878">
    <property type="entry name" value="Znf_CCHC"/>
</dbReference>
<keyword evidence="5" id="KW-0862">Zinc</keyword>
<dbReference type="GO" id="GO:0003676">
    <property type="term" value="F:nucleic acid binding"/>
    <property type="evidence" value="ECO:0007669"/>
    <property type="project" value="InterPro"/>
</dbReference>
<feature type="domain" description="CCHC-type" evidence="7">
    <location>
        <begin position="1518"/>
        <end position="1535"/>
    </location>
</feature>
<feature type="compositionally biased region" description="Basic and acidic residues" evidence="6">
    <location>
        <begin position="1108"/>
        <end position="1118"/>
    </location>
</feature>
<evidence type="ECO:0000256" key="3">
    <source>
        <dbReference type="ARBA" id="ARBA00022801"/>
    </source>
</evidence>
<feature type="compositionally biased region" description="Basic and acidic residues" evidence="6">
    <location>
        <begin position="1940"/>
        <end position="1955"/>
    </location>
</feature>
<feature type="compositionally biased region" description="Basic and acidic residues" evidence="6">
    <location>
        <begin position="476"/>
        <end position="486"/>
    </location>
</feature>
<evidence type="ECO:0000259" key="7">
    <source>
        <dbReference type="PROSITE" id="PS50158"/>
    </source>
</evidence>
<sequence length="2029" mass="224716">MDCLRAPAPFLVAPGRPTTPWSQWLGEFRIFAVASGWDEWTVQRREALLLHCVGQEARRLYFAATKPAQGVAPGAQEAAIPAQEEDGVKEEGQPTAAVDPVAAISAVFQRLFPETRATHSERMLFRRCYQLDRSPAVYLTELQDLSSRCAFGELQEQLICEQFIEGCRDDRLRERLCREPALTVSRILEVAEELEVAAERQRLVGGGGATRAPTSSPAQLEIAAVTAPRKGVSPCSSCGGPHRAADPCCPARWRRCHNCQQKGHYARFCKEPPQKTKQTKRKPVRTVEVLAVTDDDRKNLWTELRVDQQPLRMLADTGSAVSILPLSVYRKQFRHLPLLPTAVRLEAYGGSSLLVQGVVQVTVQAENGNSSQVSLYVVDAGVPLLDRDLQEKLKLSVIHGATVCAIKEEQMPEELPSLTGFVHSVKLKTEVNPVQQRLRPLPSTPHATTGLSPAELLHGRKLRTRLHAAALPTEEPQDRELRDRVQKRQKKQKRYADERRAAETPRFQVGDWVRCRLVPRPKKGRPRYSEPRRVESRLGPVSYRLDDGSRIHAERLTTARAPQQSQAELHVDQSGQPGAGQRSAVSPTSVPRRGERLEADDWRHVEDGVPLEDGQAVSLRVSRRHTEASRGPAEDGVAVSPEDAEDDREREASPPPATERQAEQQDAGVLLSPREAASGAGLVAVEPALQPGARVNSGTQPGVAPGAQEAAIPAQEEDGVKEEGQPTAAVDPVAAISAVFQRLFPETRATHSERMLFRRCYQLDRSPAVYLTELQDLSSRCAFGELQEQLICEQFIEGCRDDRLRERLCREPALTVSRILEVAEELEVAAERQRLVGGGGATRAPTSSPAQLEIAAVTAPRKGVSPCSSCGGPHRAADPCCPARWRRCHNCQQKGHYARFCKEPPQKTKQTKRKPVRTVEVLAVTDDDRKNLWTELRVDQQPLRMLADTGSAVSILPLSVYRKQFRHLPLLPTAVRLEAYGGSSLLVQGVVQVTVQAENGNSSQVSLYVVDAGVPLLDRDLQEKLKLSVIHGATVCAIKEEQMPEELPSLTGFVHSVKLKTEVNPVQQRLRPLPSTPHATTGLSPAELLHGRKLRTRLHAAALPTEEPQDRELRDRVQKRQKKQKRYADERRAAETPRFQVGDWVRCRLVPRPKKGRPRYSEPRRVESRLGPVSYRLDDGSRIHAERLTTARAPQQSQAELHVDQSGQPGAGQRSAVSPTSVPRRGERLEADDWRHVEDGVPLEDGQAVSLRVSRRHTEASRGPAEDGVAVSPEDAEDDREREASPPPATERQAEQQDAGVLLSPREAASGAGLVAVEPALQPGARVNSGTQPGVAPGAQEAAIPAQEEDGVKEEGQPTAAVDPVAAISAVFQRLFPETRATHSERMLFRRCYQLDRSPAVYLTELQDLSSRCAFGELQEQLICEQFIEGCRDDRLRERLCREPALTVSRILEVAEELEVAAERQRLVGGGGATRAPTSSPAQLEIAAVTAPRKGVSPCSSCGGPHRAADPCCPARWRRCHNCQQKGHYARFCKEPPQKTKQTKRKPVRTVEVLAVTDDDRKNLWTELRVDQQPLRMLADTGSAVSILPLSVYRKQFRHLPLLPTAVRLEAYGGSSLLVQGVVQVTVQAENGNSSQVSLYVVDAGVPLLDRDLQEKLKLSVIHGATVCAIKEEQMPEELPSLTGFVHSVKLKTEVNPVQQRLRPLPYAVRAAVTAQLGAVQRDELLEATQTDPVLCQLVQQIPRRWPRRRRDCPAELQPFYNCREELSLAADRSGEDRACYLQKFLQTYRSTPHATTGLSPAELLHGRKLRTRLHAAALPTEEPQDRELRDRVQKRQKKQKRYADERRAAETPRFQVGDWVRCRLVPRPKKGRPRYSEPRRVESRLGPVSYRLDDGSRIHAERLTTARAPQQSQAELHVDQSGQPGAGQRSAVSPTSVPRRGERLEADDWRHVEDGVPLEDGQAVSLRVSRRHTEASRGPAEDGVAVSPEDAEDDREREASPPPATERQAEQQDAGVLLSPREAASGYG</sequence>
<dbReference type="EMBL" id="VIIS01001435">
    <property type="protein sequence ID" value="KAF0298379.1"/>
    <property type="molecule type" value="Genomic_DNA"/>
</dbReference>
<evidence type="ECO:0000313" key="9">
    <source>
        <dbReference type="EMBL" id="KAF0298379.1"/>
    </source>
</evidence>
<keyword evidence="5" id="KW-0479">Metal-binding</keyword>
<evidence type="ECO:0000256" key="5">
    <source>
        <dbReference type="PROSITE-ProRule" id="PRU00047"/>
    </source>
</evidence>
<name>A0A6A4VZN7_AMPAM</name>
<dbReference type="PANTHER" id="PTHR37984">
    <property type="entry name" value="PROTEIN CBG26694"/>
    <property type="match status" value="1"/>
</dbReference>
<dbReference type="PROSITE" id="PS00141">
    <property type="entry name" value="ASP_PROTEASE"/>
    <property type="match status" value="3"/>
</dbReference>
<feature type="region of interest" description="Disordered" evidence="6">
    <location>
        <begin position="1820"/>
        <end position="1850"/>
    </location>
</feature>
<dbReference type="Gene3D" id="3.30.420.10">
    <property type="entry name" value="Ribonuclease H-like superfamily/Ribonuclease H"/>
    <property type="match status" value="1"/>
</dbReference>
<evidence type="ECO:0008006" key="11">
    <source>
        <dbReference type="Google" id="ProtNLM"/>
    </source>
</evidence>
<feature type="region of interest" description="Disordered" evidence="6">
    <location>
        <begin position="558"/>
        <end position="667"/>
    </location>
</feature>
<dbReference type="InterPro" id="IPR050951">
    <property type="entry name" value="Retrovirus_Pol_polyprotein"/>
</dbReference>
<keyword evidence="2" id="KW-0548">Nucleotidyltransferase</keyword>
<proteinExistence type="predicted"/>
<dbReference type="Gene3D" id="2.40.70.10">
    <property type="entry name" value="Acid Proteases"/>
    <property type="match status" value="3"/>
</dbReference>
<dbReference type="GO" id="GO:0004190">
    <property type="term" value="F:aspartic-type endopeptidase activity"/>
    <property type="evidence" value="ECO:0007669"/>
    <property type="project" value="InterPro"/>
</dbReference>
<dbReference type="SMART" id="SM00343">
    <property type="entry name" value="ZnF_C2HC"/>
    <property type="match status" value="3"/>
</dbReference>
<keyword evidence="3" id="KW-0378">Hydrolase</keyword>
<feature type="domain" description="CCHC-type" evidence="7">
    <location>
        <begin position="254"/>
        <end position="271"/>
    </location>
</feature>
<feature type="domain" description="Peptidase A2" evidence="8">
    <location>
        <begin position="1575"/>
        <end position="1653"/>
    </location>
</feature>
<dbReference type="InterPro" id="IPR001969">
    <property type="entry name" value="Aspartic_peptidase_AS"/>
</dbReference>
<evidence type="ECO:0000256" key="4">
    <source>
        <dbReference type="ARBA" id="ARBA00022918"/>
    </source>
</evidence>
<dbReference type="SUPFAM" id="SSF50630">
    <property type="entry name" value="Acid proteases"/>
    <property type="match status" value="3"/>
</dbReference>
<dbReference type="InterPro" id="IPR021109">
    <property type="entry name" value="Peptidase_aspartic_dom_sf"/>
</dbReference>
<feature type="region of interest" description="Disordered" evidence="6">
    <location>
        <begin position="74"/>
        <end position="95"/>
    </location>
</feature>
<feature type="region of interest" description="Disordered" evidence="6">
    <location>
        <begin position="1906"/>
        <end position="2029"/>
    </location>
</feature>
<evidence type="ECO:0000256" key="1">
    <source>
        <dbReference type="ARBA" id="ARBA00022679"/>
    </source>
</evidence>
<dbReference type="InterPro" id="IPR036397">
    <property type="entry name" value="RNaseH_sf"/>
</dbReference>
<feature type="compositionally biased region" description="Basic and acidic residues" evidence="6">
    <location>
        <begin position="592"/>
        <end position="607"/>
    </location>
</feature>
<comment type="caution">
    <text evidence="9">The sequence shown here is derived from an EMBL/GenBank/DDBJ whole genome shotgun (WGS) entry which is preliminary data.</text>
</comment>
<feature type="domain" description="Peptidase A2" evidence="8">
    <location>
        <begin position="311"/>
        <end position="389"/>
    </location>
</feature>
<protein>
    <recommendedName>
        <fullName evidence="11">CCHC-type domain-containing protein</fullName>
    </recommendedName>
</protein>
<feature type="compositionally biased region" description="Basic and acidic residues" evidence="6">
    <location>
        <begin position="1824"/>
        <end position="1834"/>
    </location>
</feature>
<keyword evidence="10" id="KW-1185">Reference proteome</keyword>
<keyword evidence="4" id="KW-0695">RNA-directed DNA polymerase</keyword>
<evidence type="ECO:0000259" key="8">
    <source>
        <dbReference type="PROSITE" id="PS50175"/>
    </source>
</evidence>
<organism evidence="9 10">
    <name type="scientific">Amphibalanus amphitrite</name>
    <name type="common">Striped barnacle</name>
    <name type="synonym">Balanus amphitrite</name>
    <dbReference type="NCBI Taxonomy" id="1232801"/>
    <lineage>
        <taxon>Eukaryota</taxon>
        <taxon>Metazoa</taxon>
        <taxon>Ecdysozoa</taxon>
        <taxon>Arthropoda</taxon>
        <taxon>Crustacea</taxon>
        <taxon>Multicrustacea</taxon>
        <taxon>Cirripedia</taxon>
        <taxon>Thoracica</taxon>
        <taxon>Thoracicalcarea</taxon>
        <taxon>Balanomorpha</taxon>
        <taxon>Balanoidea</taxon>
        <taxon>Balanidae</taxon>
        <taxon>Amphibalaninae</taxon>
        <taxon>Amphibalanus</taxon>
    </lineage>
</organism>